<name>A0ACB7TY68_DIOAL</name>
<organism evidence="1 2">
    <name type="scientific">Dioscorea alata</name>
    <name type="common">Purple yam</name>
    <dbReference type="NCBI Taxonomy" id="55571"/>
    <lineage>
        <taxon>Eukaryota</taxon>
        <taxon>Viridiplantae</taxon>
        <taxon>Streptophyta</taxon>
        <taxon>Embryophyta</taxon>
        <taxon>Tracheophyta</taxon>
        <taxon>Spermatophyta</taxon>
        <taxon>Magnoliopsida</taxon>
        <taxon>Liliopsida</taxon>
        <taxon>Dioscoreales</taxon>
        <taxon>Dioscoreaceae</taxon>
        <taxon>Dioscorea</taxon>
    </lineage>
</organism>
<evidence type="ECO:0000313" key="1">
    <source>
        <dbReference type="EMBL" id="KAH7652878.1"/>
    </source>
</evidence>
<gene>
    <name evidence="1" type="ORF">IHE45_19G046200</name>
</gene>
<comment type="caution">
    <text evidence="1">The sequence shown here is derived from an EMBL/GenBank/DDBJ whole genome shotgun (WGS) entry which is preliminary data.</text>
</comment>
<protein>
    <submittedName>
        <fullName evidence="1">Uncharacterized protein</fullName>
    </submittedName>
</protein>
<keyword evidence="2" id="KW-1185">Reference proteome</keyword>
<evidence type="ECO:0000313" key="2">
    <source>
        <dbReference type="Proteomes" id="UP000827976"/>
    </source>
</evidence>
<dbReference type="Proteomes" id="UP000827976">
    <property type="component" value="Chromosome 19"/>
</dbReference>
<reference evidence="2" key="1">
    <citation type="journal article" date="2022" name="Nat. Commun.">
        <title>Chromosome evolution and the genetic basis of agronomically important traits in greater yam.</title>
        <authorList>
            <person name="Bredeson J.V."/>
            <person name="Lyons J.B."/>
            <person name="Oniyinde I.O."/>
            <person name="Okereke N.R."/>
            <person name="Kolade O."/>
            <person name="Nnabue I."/>
            <person name="Nwadili C.O."/>
            <person name="Hribova E."/>
            <person name="Parker M."/>
            <person name="Nwogha J."/>
            <person name="Shu S."/>
            <person name="Carlson J."/>
            <person name="Kariba R."/>
            <person name="Muthemba S."/>
            <person name="Knop K."/>
            <person name="Barton G.J."/>
            <person name="Sherwood A.V."/>
            <person name="Lopez-Montes A."/>
            <person name="Asiedu R."/>
            <person name="Jamnadass R."/>
            <person name="Muchugi A."/>
            <person name="Goodstein D."/>
            <person name="Egesi C.N."/>
            <person name="Featherston J."/>
            <person name="Asfaw A."/>
            <person name="Simpson G.G."/>
            <person name="Dolezel J."/>
            <person name="Hendre P.S."/>
            <person name="Van Deynze A."/>
            <person name="Kumar P.L."/>
            <person name="Obidiegwu J.E."/>
            <person name="Bhattacharjee R."/>
            <person name="Rokhsar D.S."/>
        </authorList>
    </citation>
    <scope>NUCLEOTIDE SEQUENCE [LARGE SCALE GENOMIC DNA]</scope>
    <source>
        <strain evidence="2">cv. TDa95/00328</strain>
    </source>
</reference>
<dbReference type="EMBL" id="CM037029">
    <property type="protein sequence ID" value="KAH7652878.1"/>
    <property type="molecule type" value="Genomic_DNA"/>
</dbReference>
<accession>A0ACB7TY68</accession>
<sequence>MADADKLAPPLDTTISFRDPPSAAVLDSPDQIPATHRHDHNNHHDPDLDNDSDSDFEFAFVSCDVDSFPSITADEIFPDGWIWPMYPVFDWTLLLPNPPGLALAPDTKPSRVPLARLLIESQEERSHGSTGSSVLTGSSWWWKLCDLVVRWSHSDGKEKFVFIDADGNKKEGGKPTEKKFMFIGGWQ</sequence>
<proteinExistence type="predicted"/>